<dbReference type="InterPro" id="IPR008928">
    <property type="entry name" value="6-hairpin_glycosidase_sf"/>
</dbReference>
<dbReference type="OrthoDB" id="9769991at2"/>
<dbReference type="KEGG" id="slr:L21SP2_2628"/>
<protein>
    <recommendedName>
        <fullName evidence="7">Cyclic beta-1,2-glucan synthase</fullName>
    </recommendedName>
</protein>
<dbReference type="Proteomes" id="UP000018680">
    <property type="component" value="Chromosome"/>
</dbReference>
<dbReference type="GO" id="GO:0016757">
    <property type="term" value="F:glycosyltransferase activity"/>
    <property type="evidence" value="ECO:0007669"/>
    <property type="project" value="UniProtKB-KW"/>
</dbReference>
<proteinExistence type="predicted"/>
<dbReference type="RefSeq" id="WP_024268881.1">
    <property type="nucleotide sequence ID" value="NC_023035.1"/>
</dbReference>
<dbReference type="Gene3D" id="2.70.98.40">
    <property type="entry name" value="Glycoside hydrolase, family 65, N-terminal domain"/>
    <property type="match status" value="1"/>
</dbReference>
<feature type="domain" description="Glycosyl hydrolase 94 supersandwich" evidence="3">
    <location>
        <begin position="21"/>
        <end position="268"/>
    </location>
</feature>
<evidence type="ECO:0008006" key="7">
    <source>
        <dbReference type="Google" id="ProtNLM"/>
    </source>
</evidence>
<dbReference type="GO" id="GO:0030246">
    <property type="term" value="F:carbohydrate binding"/>
    <property type="evidence" value="ECO:0007669"/>
    <property type="project" value="InterPro"/>
</dbReference>
<dbReference type="EMBL" id="CP006939">
    <property type="protein sequence ID" value="AHC15980.1"/>
    <property type="molecule type" value="Genomic_DNA"/>
</dbReference>
<keyword evidence="2" id="KW-0808">Transferase</keyword>
<dbReference type="InterPro" id="IPR033432">
    <property type="entry name" value="GH94_catalytic"/>
</dbReference>
<dbReference type="SMR" id="V5WJZ5"/>
<dbReference type="InterPro" id="IPR037018">
    <property type="entry name" value="GH65_N"/>
</dbReference>
<dbReference type="STRING" id="1307761.L21SP2_2628"/>
<dbReference type="Pfam" id="PF06165">
    <property type="entry name" value="GH94_b-supersand"/>
    <property type="match status" value="1"/>
</dbReference>
<name>V5WJZ5_9SPIO</name>
<evidence type="ECO:0000313" key="6">
    <source>
        <dbReference type="Proteomes" id="UP000018680"/>
    </source>
</evidence>
<keyword evidence="1" id="KW-0328">Glycosyltransferase</keyword>
<sequence length="688" mass="77983">MSAQKTSSEHWRMEEGKFILTRPLRHRPWYNYLSNGEYGLKISHLGDGFATTLTEPRVVVTNYDFFTPNRGRFVYVREGGEVWNPGFYPTANPLDEYRCVHQPGMSSLSGTRNGVSVESSHFLPREGSYEIWSIVVKNLSEQEKQLQLFTLAEFLLYDNLAVDPVYFSWFTNSRYRHDIHQMEFFRTDSTPVFGFCRSDTAPQAFESSLVEFTGEGDYLDPEGVRRGMLGNNPSAGDPYAASFQYDISLAPGESRTINLFIGQGETAAGESLKSFPDNQAVRARQWEIPGEWSRKLHREEWLKVEDPRLRSYVSGFLPYQIIQQARGNVRSTFRGYRDVAQDAMGLSFFDPGGSAKLIRTLCTKMMDTGRCLRQWNTGGGLNDERDFRDLPLWLAPAVQRYLDQTDDASFLQEEHEYFNSTERGSIWEHMLRGLDYVLTYGPHGLLEMGKGDWNDALSGLGPRGESLWLNEMAYYSISILQDLASRYNLQLDFDGEAEKEKLYQGVVNNWNGEWFLRGYHENGDPVGGDERIFLLPQAWFTISGMGERDPGKASRALDSMLARLANDNGLLICHPGFENFDPVVGNLSCLAPGVAENFAVYNHASAFAVYALLKAGRSEAGLDYLSRLLPFRKDAAKTGAEPYVLVNYYNGGYYPVKDGQGGIPWLTGTVHWLALSLFDHIFPQNIRI</sequence>
<dbReference type="InterPro" id="IPR010383">
    <property type="entry name" value="Glyco_hydrolase_94_b-supersand"/>
</dbReference>
<evidence type="ECO:0000259" key="3">
    <source>
        <dbReference type="Pfam" id="PF06165"/>
    </source>
</evidence>
<dbReference type="PANTHER" id="PTHR37469">
    <property type="entry name" value="CELLOBIONIC ACID PHOSPHORYLASE-RELATED"/>
    <property type="match status" value="1"/>
</dbReference>
<accession>V5WJZ5</accession>
<reference evidence="5 6" key="1">
    <citation type="journal article" date="2015" name="Stand. Genomic Sci.">
        <title>Complete genome sequence and description of Salinispira pacifica gen. nov., sp. nov., a novel spirochaete isolated form a hypersaline microbial mat.</title>
        <authorList>
            <person name="Ben Hania W."/>
            <person name="Joseph M."/>
            <person name="Schumann P."/>
            <person name="Bunk B."/>
            <person name="Fiebig A."/>
            <person name="Sproer C."/>
            <person name="Klenk H.P."/>
            <person name="Fardeau M.L."/>
            <person name="Spring S."/>
        </authorList>
    </citation>
    <scope>NUCLEOTIDE SEQUENCE [LARGE SCALE GENOMIC DNA]</scope>
    <source>
        <strain evidence="5 6">L21-RPul-D2</strain>
    </source>
</reference>
<dbReference type="SUPFAM" id="SSF74650">
    <property type="entry name" value="Galactose mutarotase-like"/>
    <property type="match status" value="1"/>
</dbReference>
<dbReference type="Pfam" id="PF17167">
    <property type="entry name" value="Glyco_hydro_94"/>
    <property type="match status" value="1"/>
</dbReference>
<evidence type="ECO:0000313" key="5">
    <source>
        <dbReference type="EMBL" id="AHC15980.1"/>
    </source>
</evidence>
<evidence type="ECO:0000259" key="4">
    <source>
        <dbReference type="Pfam" id="PF17167"/>
    </source>
</evidence>
<dbReference type="PANTHER" id="PTHR37469:SF2">
    <property type="entry name" value="CELLOBIONIC ACID PHOSPHORYLASE"/>
    <property type="match status" value="1"/>
</dbReference>
<gene>
    <name evidence="5" type="ORF">L21SP2_2628</name>
</gene>
<evidence type="ECO:0000256" key="1">
    <source>
        <dbReference type="ARBA" id="ARBA00022676"/>
    </source>
</evidence>
<dbReference type="Gene3D" id="1.50.10.10">
    <property type="match status" value="1"/>
</dbReference>
<keyword evidence="6" id="KW-1185">Reference proteome</keyword>
<dbReference type="SUPFAM" id="SSF48208">
    <property type="entry name" value="Six-hairpin glycosidases"/>
    <property type="match status" value="1"/>
</dbReference>
<dbReference type="AlphaFoldDB" id="V5WJZ5"/>
<dbReference type="InterPro" id="IPR011013">
    <property type="entry name" value="Gal_mutarotase_sf_dom"/>
</dbReference>
<organism evidence="5 6">
    <name type="scientific">Salinispira pacifica</name>
    <dbReference type="NCBI Taxonomy" id="1307761"/>
    <lineage>
        <taxon>Bacteria</taxon>
        <taxon>Pseudomonadati</taxon>
        <taxon>Spirochaetota</taxon>
        <taxon>Spirochaetia</taxon>
        <taxon>Spirochaetales</taxon>
        <taxon>Spirochaetaceae</taxon>
        <taxon>Salinispira</taxon>
    </lineage>
</organism>
<dbReference type="HOGENOM" id="CLU_019054_0_0_12"/>
<feature type="domain" description="Glycosyl hydrolase 94 catalytic" evidence="4">
    <location>
        <begin position="334"/>
        <end position="681"/>
    </location>
</feature>
<dbReference type="GO" id="GO:0005975">
    <property type="term" value="P:carbohydrate metabolic process"/>
    <property type="evidence" value="ECO:0007669"/>
    <property type="project" value="InterPro"/>
</dbReference>
<evidence type="ECO:0000256" key="2">
    <source>
        <dbReference type="ARBA" id="ARBA00022679"/>
    </source>
</evidence>
<dbReference type="eggNOG" id="COG3459">
    <property type="taxonomic scope" value="Bacteria"/>
</dbReference>
<dbReference type="InterPro" id="IPR052047">
    <property type="entry name" value="GH94_Enzymes"/>
</dbReference>
<dbReference type="InterPro" id="IPR012341">
    <property type="entry name" value="6hp_glycosidase-like_sf"/>
</dbReference>